<evidence type="ECO:0000313" key="2">
    <source>
        <dbReference type="Proteomes" id="UP000789508"/>
    </source>
</evidence>
<accession>A0A9N9J1H7</accession>
<proteinExistence type="predicted"/>
<reference evidence="1" key="1">
    <citation type="submission" date="2021-06" db="EMBL/GenBank/DDBJ databases">
        <authorList>
            <person name="Kallberg Y."/>
            <person name="Tangrot J."/>
            <person name="Rosling A."/>
        </authorList>
    </citation>
    <scope>NUCLEOTIDE SEQUENCE</scope>
    <source>
        <strain evidence="1">FL130A</strain>
    </source>
</reference>
<dbReference type="Proteomes" id="UP000789508">
    <property type="component" value="Unassembled WGS sequence"/>
</dbReference>
<dbReference type="EMBL" id="CAJVPS010045453">
    <property type="protein sequence ID" value="CAG8759420.1"/>
    <property type="molecule type" value="Genomic_DNA"/>
</dbReference>
<comment type="caution">
    <text evidence="1">The sequence shown here is derived from an EMBL/GenBank/DDBJ whole genome shotgun (WGS) entry which is preliminary data.</text>
</comment>
<feature type="non-terminal residue" evidence="1">
    <location>
        <position position="41"/>
    </location>
</feature>
<gene>
    <name evidence="1" type="ORF">ALEPTO_LOCUS13615</name>
</gene>
<organism evidence="1 2">
    <name type="scientific">Ambispora leptoticha</name>
    <dbReference type="NCBI Taxonomy" id="144679"/>
    <lineage>
        <taxon>Eukaryota</taxon>
        <taxon>Fungi</taxon>
        <taxon>Fungi incertae sedis</taxon>
        <taxon>Mucoromycota</taxon>
        <taxon>Glomeromycotina</taxon>
        <taxon>Glomeromycetes</taxon>
        <taxon>Archaeosporales</taxon>
        <taxon>Ambisporaceae</taxon>
        <taxon>Ambispora</taxon>
    </lineage>
</organism>
<evidence type="ECO:0000313" key="1">
    <source>
        <dbReference type="EMBL" id="CAG8759420.1"/>
    </source>
</evidence>
<name>A0A9N9J1H7_9GLOM</name>
<dbReference type="AlphaFoldDB" id="A0A9N9J1H7"/>
<sequence>MLGGVEFEAIDNDNGCIVVLDSTIRGSGVDMKRSNSELGVV</sequence>
<keyword evidence="2" id="KW-1185">Reference proteome</keyword>
<protein>
    <submittedName>
        <fullName evidence="1">6105_t:CDS:1</fullName>
    </submittedName>
</protein>